<dbReference type="PROSITE" id="PS51257">
    <property type="entry name" value="PROKAR_LIPOPROTEIN"/>
    <property type="match status" value="1"/>
</dbReference>
<proteinExistence type="predicted"/>
<dbReference type="RefSeq" id="WP_272095812.1">
    <property type="nucleotide sequence ID" value="NZ_JAQNDK010000001.1"/>
</dbReference>
<accession>A0ABT5C183</accession>
<reference evidence="2 3" key="1">
    <citation type="submission" date="2023-01" db="EMBL/GenBank/DDBJ databases">
        <title>Minimal conservation of predation-associated metabolite biosynthetic gene clusters underscores biosynthetic potential of Myxococcota including descriptions for ten novel species: Archangium lansinium sp. nov., Myxococcus landrumus sp. nov., Nannocystis bai.</title>
        <authorList>
            <person name="Ahearne A."/>
            <person name="Stevens C."/>
            <person name="Dowd S."/>
        </authorList>
    </citation>
    <scope>NUCLEOTIDE SEQUENCE [LARGE SCALE GENOMIC DNA]</scope>
    <source>
        <strain evidence="2 3">WIWO2</strain>
    </source>
</reference>
<organism evidence="2 3">
    <name type="scientific">Sorangium atrum</name>
    <dbReference type="NCBI Taxonomy" id="2995308"/>
    <lineage>
        <taxon>Bacteria</taxon>
        <taxon>Pseudomonadati</taxon>
        <taxon>Myxococcota</taxon>
        <taxon>Polyangia</taxon>
        <taxon>Polyangiales</taxon>
        <taxon>Polyangiaceae</taxon>
        <taxon>Sorangium</taxon>
    </lineage>
</organism>
<evidence type="ECO:0008006" key="4">
    <source>
        <dbReference type="Google" id="ProtNLM"/>
    </source>
</evidence>
<feature type="compositionally biased region" description="Low complexity" evidence="1">
    <location>
        <begin position="25"/>
        <end position="66"/>
    </location>
</feature>
<dbReference type="Proteomes" id="UP001217485">
    <property type="component" value="Unassembled WGS sequence"/>
</dbReference>
<keyword evidence="3" id="KW-1185">Reference proteome</keyword>
<feature type="compositionally biased region" description="Basic and acidic residues" evidence="1">
    <location>
        <begin position="132"/>
        <end position="141"/>
    </location>
</feature>
<gene>
    <name evidence="2" type="ORF">POL72_14500</name>
</gene>
<sequence length="514" mass="51900">MKRLSACFLLGILVGCQKSEEAGLPAASSGPSAGSSAPAAAAAETASPAAAEAASSAAAPAAAAPTEPAPPSAAPAPSGAPASFKDGRSEPIAAAVGLGCEAKSLDGWLELLCRKKNGTGGHPVRAVLHDPSAEAAAEKPSEPAAAADAGEDPDAGPSNEVLADERGELRLVAPFRAEAKQSVTLEWTDTRYELQIDGTTAKLDWAGSVVSHRRACQELLDQNRARISDAQKLEGPEKVSTAEATRLPKFGVCQPAGLGSWALSLTRFAGAGEGAARALAFDIEVVRIDLEGKRSAAPLGTIEVAPGGLAISALNVYDFDDDGNDELIVPYELNALAAGAKPAAPSPVWTFSNGAVSAYAKAPSVSGGLGIEHLDHDMRPDIGSYGPFVAWLGADCGVKSCPSRVTGPKFYFHSVQDGSFSATDASATAALGRACGKKPAAIVVTAGSGVNVAQTAKNLVCARALGATREAIEGELAAKRADLCSGAATCALSSTFEAWLDAALPAELGSAVKP</sequence>
<dbReference type="EMBL" id="JAQNDK010000001">
    <property type="protein sequence ID" value="MDC0678952.1"/>
    <property type="molecule type" value="Genomic_DNA"/>
</dbReference>
<feature type="region of interest" description="Disordered" evidence="1">
    <location>
        <begin position="132"/>
        <end position="160"/>
    </location>
</feature>
<protein>
    <recommendedName>
        <fullName evidence="4">FG-GAP repeat protein</fullName>
    </recommendedName>
</protein>
<evidence type="ECO:0000313" key="2">
    <source>
        <dbReference type="EMBL" id="MDC0678952.1"/>
    </source>
</evidence>
<feature type="region of interest" description="Disordered" evidence="1">
    <location>
        <begin position="22"/>
        <end position="86"/>
    </location>
</feature>
<name>A0ABT5C183_9BACT</name>
<comment type="caution">
    <text evidence="2">The sequence shown here is derived from an EMBL/GenBank/DDBJ whole genome shotgun (WGS) entry which is preliminary data.</text>
</comment>
<evidence type="ECO:0000313" key="3">
    <source>
        <dbReference type="Proteomes" id="UP001217485"/>
    </source>
</evidence>
<evidence type="ECO:0000256" key="1">
    <source>
        <dbReference type="SAM" id="MobiDB-lite"/>
    </source>
</evidence>